<dbReference type="Gene3D" id="1.20.1070.10">
    <property type="entry name" value="Rhodopsin 7-helix transmembrane proteins"/>
    <property type="match status" value="1"/>
</dbReference>
<dbReference type="PANTHER" id="PTHR23112:SF0">
    <property type="entry name" value="TRANSMEMBRANE PROTEIN 116"/>
    <property type="match status" value="1"/>
</dbReference>
<dbReference type="SUPFAM" id="SSF81321">
    <property type="entry name" value="Family A G protein-coupled receptor-like"/>
    <property type="match status" value="1"/>
</dbReference>
<keyword evidence="3 5" id="KW-1133">Transmembrane helix</keyword>
<dbReference type="GO" id="GO:0004930">
    <property type="term" value="F:G protein-coupled receptor activity"/>
    <property type="evidence" value="ECO:0007669"/>
    <property type="project" value="TreeGrafter"/>
</dbReference>
<dbReference type="RefSeq" id="XP_018078232.1">
    <property type="nucleotide sequence ID" value="XM_018217301.1"/>
</dbReference>
<dbReference type="PANTHER" id="PTHR23112">
    <property type="entry name" value="G PROTEIN-COUPLED RECEPTOR 157-RELATED"/>
    <property type="match status" value="1"/>
</dbReference>
<organism evidence="7 8">
    <name type="scientific">Mollisia scopiformis</name>
    <name type="common">Conifer needle endophyte fungus</name>
    <name type="synonym">Phialocephala scopiformis</name>
    <dbReference type="NCBI Taxonomy" id="149040"/>
    <lineage>
        <taxon>Eukaryota</taxon>
        <taxon>Fungi</taxon>
        <taxon>Dikarya</taxon>
        <taxon>Ascomycota</taxon>
        <taxon>Pezizomycotina</taxon>
        <taxon>Leotiomycetes</taxon>
        <taxon>Helotiales</taxon>
        <taxon>Mollisiaceae</taxon>
        <taxon>Mollisia</taxon>
    </lineage>
</organism>
<name>A0A194XVY3_MOLSC</name>
<dbReference type="PROSITE" id="PS50261">
    <property type="entry name" value="G_PROTEIN_RECEP_F2_4"/>
    <property type="match status" value="1"/>
</dbReference>
<reference evidence="7 8" key="1">
    <citation type="submission" date="2015-10" db="EMBL/GenBank/DDBJ databases">
        <title>Full genome of DAOMC 229536 Phialocephala scopiformis, a fungal endophyte of spruce producing the potent anti-insectan compound rugulosin.</title>
        <authorList>
            <consortium name="DOE Joint Genome Institute"/>
            <person name="Walker A.K."/>
            <person name="Frasz S.L."/>
            <person name="Seifert K.A."/>
            <person name="Miller J.D."/>
            <person name="Mondo S.J."/>
            <person name="Labutti K."/>
            <person name="Lipzen A."/>
            <person name="Dockter R."/>
            <person name="Kennedy M."/>
            <person name="Grigoriev I.V."/>
            <person name="Spatafora J.W."/>
        </authorList>
    </citation>
    <scope>NUCLEOTIDE SEQUENCE [LARGE SCALE GENOMIC DNA]</scope>
    <source>
        <strain evidence="7 8">CBS 120377</strain>
    </source>
</reference>
<feature type="transmembrane region" description="Helical" evidence="5">
    <location>
        <begin position="86"/>
        <end position="108"/>
    </location>
</feature>
<dbReference type="KEGG" id="psco:LY89DRAFT_703182"/>
<dbReference type="EMBL" id="KQ947404">
    <property type="protein sequence ID" value="KUJ23877.1"/>
    <property type="molecule type" value="Genomic_DNA"/>
</dbReference>
<dbReference type="InParanoid" id="A0A194XVY3"/>
<protein>
    <submittedName>
        <fullName evidence="7">Putative cAMP receptor</fullName>
    </submittedName>
</protein>
<feature type="transmembrane region" description="Helical" evidence="5">
    <location>
        <begin position="310"/>
        <end position="334"/>
    </location>
</feature>
<sequence>MTLSAEQLHVLAIVERSASVLSILGIFTIIGTFCFSRQFRNPIHRIIFINAFYNLFDVTATTISLSGPRAGNHSALCQFQGFLLQMFPLADVLWTLAMACDVFLIVFYKYETEDLRRLELKYAVGITTVVFIPALTFLFIHTPEKGPIYGSVTLWCAISPKWVLFRIIFYYGPIWLIIFITFILYGLVGIEIIKQRRMLESISNDYLDLDTMGSAADTLHSPETIDAEMAMAAKEARGSISITNSVPHMSPSDAIALQNTPRSRSRSPVSFRNYILMPLMFFVVLLAIWVAPTTNRVASLVNPGFVSDPLLLAVGATGSLRGFWNGVVFVTLGAKERRRRNTMKNWRG</sequence>
<gene>
    <name evidence="7" type="ORF">LY89DRAFT_703182</name>
</gene>
<keyword evidence="8" id="KW-1185">Reference proteome</keyword>
<dbReference type="Pfam" id="PF05462">
    <property type="entry name" value="Dicty_CAR"/>
    <property type="match status" value="1"/>
</dbReference>
<proteinExistence type="predicted"/>
<feature type="transmembrane region" description="Helical" evidence="5">
    <location>
        <begin position="168"/>
        <end position="188"/>
    </location>
</feature>
<evidence type="ECO:0000256" key="5">
    <source>
        <dbReference type="SAM" id="Phobius"/>
    </source>
</evidence>
<evidence type="ECO:0000259" key="6">
    <source>
        <dbReference type="PROSITE" id="PS50261"/>
    </source>
</evidence>
<evidence type="ECO:0000256" key="4">
    <source>
        <dbReference type="ARBA" id="ARBA00023136"/>
    </source>
</evidence>
<feature type="transmembrane region" description="Helical" evidence="5">
    <location>
        <begin position="120"/>
        <end position="140"/>
    </location>
</feature>
<evidence type="ECO:0000256" key="2">
    <source>
        <dbReference type="ARBA" id="ARBA00022692"/>
    </source>
</evidence>
<dbReference type="GO" id="GO:0007189">
    <property type="term" value="P:adenylate cyclase-activating G protein-coupled receptor signaling pathway"/>
    <property type="evidence" value="ECO:0007669"/>
    <property type="project" value="TreeGrafter"/>
</dbReference>
<keyword evidence="7" id="KW-0675">Receptor</keyword>
<dbReference type="InterPro" id="IPR017981">
    <property type="entry name" value="GPCR_2-like_7TM"/>
</dbReference>
<dbReference type="GO" id="GO:0007166">
    <property type="term" value="P:cell surface receptor signaling pathway"/>
    <property type="evidence" value="ECO:0007669"/>
    <property type="project" value="InterPro"/>
</dbReference>
<feature type="transmembrane region" description="Helical" evidence="5">
    <location>
        <begin position="271"/>
        <end position="290"/>
    </location>
</feature>
<dbReference type="AlphaFoldDB" id="A0A194XVY3"/>
<dbReference type="GO" id="GO:0005886">
    <property type="term" value="C:plasma membrane"/>
    <property type="evidence" value="ECO:0007669"/>
    <property type="project" value="TreeGrafter"/>
</dbReference>
<evidence type="ECO:0000313" key="7">
    <source>
        <dbReference type="EMBL" id="KUJ23877.1"/>
    </source>
</evidence>
<feature type="transmembrane region" description="Helical" evidence="5">
    <location>
        <begin position="47"/>
        <end position="66"/>
    </location>
</feature>
<comment type="subcellular location">
    <subcellularLocation>
        <location evidence="1">Membrane</location>
        <topology evidence="1">Multi-pass membrane protein</topology>
    </subcellularLocation>
</comment>
<keyword evidence="2 5" id="KW-0812">Transmembrane</keyword>
<keyword evidence="4 5" id="KW-0472">Membrane</keyword>
<dbReference type="OrthoDB" id="18453at2759"/>
<accession>A0A194XVY3</accession>
<feature type="transmembrane region" description="Helical" evidence="5">
    <location>
        <begin position="18"/>
        <end position="35"/>
    </location>
</feature>
<evidence type="ECO:0000313" key="8">
    <source>
        <dbReference type="Proteomes" id="UP000070700"/>
    </source>
</evidence>
<evidence type="ECO:0000256" key="1">
    <source>
        <dbReference type="ARBA" id="ARBA00004141"/>
    </source>
</evidence>
<dbReference type="GeneID" id="28827027"/>
<evidence type="ECO:0000256" key="3">
    <source>
        <dbReference type="ARBA" id="ARBA00022989"/>
    </source>
</evidence>
<feature type="domain" description="G-protein coupled receptors family 2 profile 2" evidence="6">
    <location>
        <begin position="8"/>
        <end position="333"/>
    </location>
</feature>
<dbReference type="Proteomes" id="UP000070700">
    <property type="component" value="Unassembled WGS sequence"/>
</dbReference>